<accession>A0A1E7DPB7</accession>
<dbReference type="STRING" id="1714016.BA724_09610"/>
<keyword evidence="2" id="KW-1185">Reference proteome</keyword>
<dbReference type="RefSeq" id="WP_069939109.1">
    <property type="nucleotide sequence ID" value="NZ_MAMP01000022.1"/>
</dbReference>
<sequence>MTKEEWLERLAELEKDTLELEHRLKMRVADERSSKIAGFRIRSERVHNRLLLVEEGARFLCGENSMPLKKAAGSI</sequence>
<comment type="caution">
    <text evidence="1">The sequence shown here is derived from an EMBL/GenBank/DDBJ whole genome shotgun (WGS) entry which is preliminary data.</text>
</comment>
<reference evidence="1 2" key="1">
    <citation type="submission" date="2016-06" db="EMBL/GenBank/DDBJ databases">
        <title>Domibacillus iocasae genome sequencing.</title>
        <authorList>
            <person name="Verma A."/>
            <person name="Pal Y."/>
            <person name="Ojha A.K."/>
            <person name="Krishnamurthi S."/>
        </authorList>
    </citation>
    <scope>NUCLEOTIDE SEQUENCE [LARGE SCALE GENOMIC DNA]</scope>
    <source>
        <strain evidence="1 2">DSM 29979</strain>
    </source>
</reference>
<evidence type="ECO:0000313" key="1">
    <source>
        <dbReference type="EMBL" id="OES44518.1"/>
    </source>
</evidence>
<dbReference type="Proteomes" id="UP000095658">
    <property type="component" value="Unassembled WGS sequence"/>
</dbReference>
<dbReference type="AlphaFoldDB" id="A0A1E7DPB7"/>
<dbReference type="OrthoDB" id="2970660at2"/>
<dbReference type="EMBL" id="MAMP01000022">
    <property type="protein sequence ID" value="OES44518.1"/>
    <property type="molecule type" value="Genomic_DNA"/>
</dbReference>
<protein>
    <submittedName>
        <fullName evidence="1">Uncharacterized protein</fullName>
    </submittedName>
</protein>
<proteinExistence type="predicted"/>
<gene>
    <name evidence="1" type="ORF">BA724_09610</name>
</gene>
<organism evidence="1 2">
    <name type="scientific">Domibacillus iocasae</name>
    <dbReference type="NCBI Taxonomy" id="1714016"/>
    <lineage>
        <taxon>Bacteria</taxon>
        <taxon>Bacillati</taxon>
        <taxon>Bacillota</taxon>
        <taxon>Bacilli</taxon>
        <taxon>Bacillales</taxon>
        <taxon>Bacillaceae</taxon>
        <taxon>Domibacillus</taxon>
    </lineage>
</organism>
<name>A0A1E7DPB7_9BACI</name>
<evidence type="ECO:0000313" key="2">
    <source>
        <dbReference type="Proteomes" id="UP000095658"/>
    </source>
</evidence>